<dbReference type="Proteomes" id="UP000030689">
    <property type="component" value="Unassembled WGS sequence"/>
</dbReference>
<dbReference type="InterPro" id="IPR015915">
    <property type="entry name" value="Kelch-typ_b-propeller"/>
</dbReference>
<evidence type="ECO:0000313" key="3">
    <source>
        <dbReference type="Proteomes" id="UP000030689"/>
    </source>
</evidence>
<dbReference type="PANTHER" id="PTHR24414">
    <property type="entry name" value="F-BOX/KELCH-REPEAT PROTEIN SKIP4"/>
    <property type="match status" value="1"/>
</dbReference>
<reference evidence="2 3" key="1">
    <citation type="journal article" date="2013" name="Front. Plant Sci.">
        <title>The Reference Genome of the Halophytic Plant Eutrema salsugineum.</title>
        <authorList>
            <person name="Yang R."/>
            <person name="Jarvis D.E."/>
            <person name="Chen H."/>
            <person name="Beilstein M.A."/>
            <person name="Grimwood J."/>
            <person name="Jenkins J."/>
            <person name="Shu S."/>
            <person name="Prochnik S."/>
            <person name="Xin M."/>
            <person name="Ma C."/>
            <person name="Schmutz J."/>
            <person name="Wing R.A."/>
            <person name="Mitchell-Olds T."/>
            <person name="Schumaker K.S."/>
            <person name="Wang X."/>
        </authorList>
    </citation>
    <scope>NUCLEOTIDE SEQUENCE [LARGE SCALE GENOMIC DNA]</scope>
</reference>
<dbReference type="PANTHER" id="PTHR24414:SF23">
    <property type="entry name" value="F-BOX_KELCH-REPEAT PROTEIN SKIP6"/>
    <property type="match status" value="1"/>
</dbReference>
<name>V4JVZ1_EUTSA</name>
<protein>
    <recommendedName>
        <fullName evidence="1">FKB95-like N-terminal Kelch domain-containing protein</fullName>
    </recommendedName>
</protein>
<dbReference type="eggNOG" id="KOG1072">
    <property type="taxonomic scope" value="Eukaryota"/>
</dbReference>
<gene>
    <name evidence="2" type="ORF">EUTSA_v10023938mg</name>
</gene>
<dbReference type="SUPFAM" id="SSF117281">
    <property type="entry name" value="Kelch motif"/>
    <property type="match status" value="1"/>
</dbReference>
<organism evidence="2 3">
    <name type="scientific">Eutrema salsugineum</name>
    <name type="common">Saltwater cress</name>
    <name type="synonym">Sisymbrium salsugineum</name>
    <dbReference type="NCBI Taxonomy" id="72664"/>
    <lineage>
        <taxon>Eukaryota</taxon>
        <taxon>Viridiplantae</taxon>
        <taxon>Streptophyta</taxon>
        <taxon>Embryophyta</taxon>
        <taxon>Tracheophyta</taxon>
        <taxon>Spermatophyta</taxon>
        <taxon>Magnoliopsida</taxon>
        <taxon>eudicotyledons</taxon>
        <taxon>Gunneridae</taxon>
        <taxon>Pentapetalae</taxon>
        <taxon>rosids</taxon>
        <taxon>malvids</taxon>
        <taxon>Brassicales</taxon>
        <taxon>Brassicaceae</taxon>
        <taxon>Eutremeae</taxon>
        <taxon>Eutrema</taxon>
    </lineage>
</organism>
<evidence type="ECO:0000313" key="2">
    <source>
        <dbReference type="EMBL" id="ESQ29585.1"/>
    </source>
</evidence>
<proteinExistence type="predicted"/>
<dbReference type="Gene3D" id="2.120.10.80">
    <property type="entry name" value="Kelch-type beta propeller"/>
    <property type="match status" value="1"/>
</dbReference>
<keyword evidence="3" id="KW-1185">Reference proteome</keyword>
<dbReference type="AlphaFoldDB" id="V4JVZ1"/>
<dbReference type="Pfam" id="PF25210">
    <property type="entry name" value="Kelch_FKB95"/>
    <property type="match status" value="1"/>
</dbReference>
<dbReference type="InterPro" id="IPR050354">
    <property type="entry name" value="F-box/kelch-repeat_ARATH"/>
</dbReference>
<dbReference type="InterPro" id="IPR057499">
    <property type="entry name" value="Kelch_FKB95"/>
</dbReference>
<accession>V4JVZ1</accession>
<dbReference type="EMBL" id="KI517881">
    <property type="protein sequence ID" value="ESQ29585.1"/>
    <property type="molecule type" value="Genomic_DNA"/>
</dbReference>
<dbReference type="Gramene" id="ESQ29585">
    <property type="protein sequence ID" value="ESQ29585"/>
    <property type="gene ID" value="EUTSA_v10023938mg"/>
</dbReference>
<evidence type="ECO:0000259" key="1">
    <source>
        <dbReference type="Pfam" id="PF25210"/>
    </source>
</evidence>
<feature type="domain" description="FKB95-like N-terminal Kelch" evidence="1">
    <location>
        <begin position="53"/>
        <end position="198"/>
    </location>
</feature>
<sequence length="262" mass="30391">MLLFVFSFCRNTQRIISQHLSHKLFVARSQHKTKETVLHVCLQFPTHHPLPSWFSLWIKPDQTLTNDIRKKKKNKKSKGNTLLVPVPCSYCNNVPIFFVRIGLECYGLLQNSAPSSIFLWRKGPNMTVARERAVAGIVDGKIYVMGGCNADESKNWAEIRNSSIKTLEVLHRKLYVRTHEKKDYVYDPRTSKWGDVKKPHVKVLVQWETLNLMGRQYKYIWCAVITIGKRNGDEVWGMIEWASILLKVPSSYVFLRRLATSL</sequence>
<dbReference type="KEGG" id="eus:EUTSA_v10023938mg"/>